<evidence type="ECO:0000256" key="7">
    <source>
        <dbReference type="ARBA" id="ARBA00023004"/>
    </source>
</evidence>
<comment type="caution">
    <text evidence="9">Lacks conserved residue(s) required for the propagation of feature annotation.</text>
</comment>
<proteinExistence type="inferred from homology"/>
<keyword evidence="3 9" id="KW-0819">tRNA processing</keyword>
<keyword evidence="9" id="KW-0846">Cobalamin</keyword>
<keyword evidence="6 9" id="KW-0560">Oxidoreductase</keyword>
<feature type="binding site" evidence="9">
    <location>
        <position position="220"/>
    </location>
    <ligand>
        <name>cob(II)alamin</name>
        <dbReference type="ChEBI" id="CHEBI:16304"/>
    </ligand>
</feature>
<dbReference type="PROSITE" id="PS51379">
    <property type="entry name" value="4FE4S_FER_2"/>
    <property type="match status" value="1"/>
</dbReference>
<dbReference type="GO" id="GO:0031419">
    <property type="term" value="F:cobalamin binding"/>
    <property type="evidence" value="ECO:0007669"/>
    <property type="project" value="UniProtKB-KW"/>
</dbReference>
<keyword evidence="9" id="KW-0170">Cobalt</keyword>
<comment type="cofactor">
    <cofactor evidence="9">
        <name>[4Fe-4S] cluster</name>
        <dbReference type="ChEBI" id="CHEBI:49883"/>
    </cofactor>
    <text evidence="9">Binds 2 [4Fe-4S] clusters per monomer.</text>
</comment>
<feature type="binding site" evidence="9">
    <location>
        <position position="218"/>
    </location>
    <ligand>
        <name>[4Fe-4S] cluster</name>
        <dbReference type="ChEBI" id="CHEBI:49883"/>
        <label>2</label>
    </ligand>
</feature>
<evidence type="ECO:0000256" key="9">
    <source>
        <dbReference type="HAMAP-Rule" id="MF_00916"/>
    </source>
</evidence>
<dbReference type="Proteomes" id="UP000249239">
    <property type="component" value="Unassembled WGS sequence"/>
</dbReference>
<dbReference type="RefSeq" id="WP_111444694.1">
    <property type="nucleotide sequence ID" value="NZ_QKZK01000006.1"/>
</dbReference>
<dbReference type="InterPro" id="IPR004453">
    <property type="entry name" value="QueG"/>
</dbReference>
<dbReference type="UniPathway" id="UPA00392"/>
<feature type="domain" description="4Fe-4S ferredoxin-type" evidence="10">
    <location>
        <begin position="184"/>
        <end position="213"/>
    </location>
</feature>
<keyword evidence="2 9" id="KW-0963">Cytoplasm</keyword>
<name>A0A2W7NEH4_9BACT</name>
<keyword evidence="4 9" id="KW-0479">Metal-binding</keyword>
<feature type="active site" description="Proton donor" evidence="9">
    <location>
        <position position="138"/>
    </location>
</feature>
<dbReference type="EMBL" id="QKZK01000006">
    <property type="protein sequence ID" value="PZX18588.1"/>
    <property type="molecule type" value="Genomic_DNA"/>
</dbReference>
<dbReference type="EC" id="1.17.99.6" evidence="9"/>
<keyword evidence="1 9" id="KW-0004">4Fe-4S</keyword>
<accession>A0A2W7NEH4</accession>
<feature type="binding site" evidence="9">
    <location>
        <position position="193"/>
    </location>
    <ligand>
        <name>[4Fe-4S] cluster</name>
        <dbReference type="ChEBI" id="CHEBI:49883"/>
        <label>1</label>
    </ligand>
</feature>
<dbReference type="HAMAP" id="MF_00916">
    <property type="entry name" value="QueG"/>
    <property type="match status" value="1"/>
</dbReference>
<dbReference type="Pfam" id="PF13484">
    <property type="entry name" value="Fer4_16"/>
    <property type="match status" value="1"/>
</dbReference>
<comment type="function">
    <text evidence="9">Catalyzes the conversion of epoxyqueuosine (oQ) to queuosine (Q), which is a hypermodified base found in the wobble positions of tRNA(Asp), tRNA(Asn), tRNA(His) and tRNA(Tyr).</text>
</comment>
<comment type="pathway">
    <text evidence="9">tRNA modification; tRNA-queuosine biosynthesis.</text>
</comment>
<comment type="caution">
    <text evidence="11">The sequence shown here is derived from an EMBL/GenBank/DDBJ whole genome shotgun (WGS) entry which is preliminary data.</text>
</comment>
<gene>
    <name evidence="9" type="primary">queG</name>
    <name evidence="11" type="ORF">LX69_00981</name>
</gene>
<feature type="binding site" evidence="9">
    <location>
        <position position="203"/>
    </location>
    <ligand>
        <name>[4Fe-4S] cluster</name>
        <dbReference type="ChEBI" id="CHEBI:49883"/>
        <label>2</label>
    </ligand>
</feature>
<feature type="binding site" evidence="9">
    <location>
        <position position="162"/>
    </location>
    <ligand>
        <name>cob(II)alamin</name>
        <dbReference type="ChEBI" id="CHEBI:16304"/>
    </ligand>
</feature>
<evidence type="ECO:0000256" key="4">
    <source>
        <dbReference type="ARBA" id="ARBA00022723"/>
    </source>
</evidence>
<evidence type="ECO:0000313" key="12">
    <source>
        <dbReference type="Proteomes" id="UP000249239"/>
    </source>
</evidence>
<dbReference type="Gene3D" id="3.30.70.20">
    <property type="match status" value="1"/>
</dbReference>
<keyword evidence="7 9" id="KW-0408">Iron</keyword>
<dbReference type="GO" id="GO:0052693">
    <property type="term" value="F:epoxyqueuosine reductase activity"/>
    <property type="evidence" value="ECO:0007669"/>
    <property type="project" value="UniProtKB-UniRule"/>
</dbReference>
<feature type="binding site" evidence="9">
    <location>
        <position position="196"/>
    </location>
    <ligand>
        <name>[4Fe-4S] cluster</name>
        <dbReference type="ChEBI" id="CHEBI:49883"/>
        <label>1</label>
    </ligand>
</feature>
<keyword evidence="12" id="KW-1185">Reference proteome</keyword>
<dbReference type="InterPro" id="IPR017896">
    <property type="entry name" value="4Fe4S_Fe-S-bd"/>
</dbReference>
<dbReference type="GO" id="GO:0046872">
    <property type="term" value="F:metal ion binding"/>
    <property type="evidence" value="ECO:0007669"/>
    <property type="project" value="UniProtKB-KW"/>
</dbReference>
<reference evidence="11 12" key="1">
    <citation type="submission" date="2018-06" db="EMBL/GenBank/DDBJ databases">
        <title>Genomic Encyclopedia of Archaeal and Bacterial Type Strains, Phase II (KMG-II): from individual species to whole genera.</title>
        <authorList>
            <person name="Goeker M."/>
        </authorList>
    </citation>
    <scope>NUCLEOTIDE SEQUENCE [LARGE SCALE GENOMIC DNA]</scope>
    <source>
        <strain evidence="11 12">DSM 6779</strain>
    </source>
</reference>
<dbReference type="PROSITE" id="PS00198">
    <property type="entry name" value="4FE4S_FER_1"/>
    <property type="match status" value="1"/>
</dbReference>
<feature type="binding site" evidence="9">
    <location>
        <position position="252"/>
    </location>
    <ligand>
        <name>[4Fe-4S] cluster</name>
        <dbReference type="ChEBI" id="CHEBI:49883"/>
        <label>1</label>
    </ligand>
</feature>
<evidence type="ECO:0000256" key="8">
    <source>
        <dbReference type="ARBA" id="ARBA00023014"/>
    </source>
</evidence>
<feature type="binding site" evidence="9">
    <location>
        <position position="227"/>
    </location>
    <ligand>
        <name>tRNA</name>
        <dbReference type="ChEBI" id="CHEBI:17843"/>
    </ligand>
</feature>
<evidence type="ECO:0000256" key="6">
    <source>
        <dbReference type="ARBA" id="ARBA00023002"/>
    </source>
</evidence>
<feature type="binding site" evidence="9">
    <location>
        <position position="245"/>
    </location>
    <ligand>
        <name>[4Fe-4S] cluster</name>
        <dbReference type="ChEBI" id="CHEBI:49883"/>
        <label>2</label>
    </ligand>
</feature>
<evidence type="ECO:0000256" key="5">
    <source>
        <dbReference type="ARBA" id="ARBA00022785"/>
    </source>
</evidence>
<feature type="binding site" evidence="9">
    <location>
        <position position="65"/>
    </location>
    <ligand>
        <name>cob(II)alamin</name>
        <dbReference type="ChEBI" id="CHEBI:16304"/>
    </ligand>
</feature>
<dbReference type="AlphaFoldDB" id="A0A2W7NEH4"/>
<keyword evidence="5 9" id="KW-0671">Queuosine biosynthesis</keyword>
<dbReference type="GO" id="GO:0051539">
    <property type="term" value="F:4 iron, 4 sulfur cluster binding"/>
    <property type="evidence" value="ECO:0007669"/>
    <property type="project" value="UniProtKB-KW"/>
</dbReference>
<comment type="catalytic activity">
    <reaction evidence="9">
        <text>epoxyqueuosine(34) in tRNA + AH2 = queuosine(34) in tRNA + A + H2O</text>
        <dbReference type="Rhea" id="RHEA:32159"/>
        <dbReference type="Rhea" id="RHEA-COMP:18571"/>
        <dbReference type="Rhea" id="RHEA-COMP:18582"/>
        <dbReference type="ChEBI" id="CHEBI:13193"/>
        <dbReference type="ChEBI" id="CHEBI:15377"/>
        <dbReference type="ChEBI" id="CHEBI:17499"/>
        <dbReference type="ChEBI" id="CHEBI:194431"/>
        <dbReference type="ChEBI" id="CHEBI:194443"/>
        <dbReference type="EC" id="1.17.99.6"/>
    </reaction>
</comment>
<comment type="cofactor">
    <cofactor evidence="9">
        <name>cob(II)alamin</name>
        <dbReference type="ChEBI" id="CHEBI:16304"/>
    </cofactor>
</comment>
<dbReference type="SUPFAM" id="SSF46548">
    <property type="entry name" value="alpha-helical ferredoxin"/>
    <property type="match status" value="1"/>
</dbReference>
<dbReference type="NCBIfam" id="TIGR00276">
    <property type="entry name" value="tRNA epoxyqueuosine(34) reductase QueG"/>
    <property type="match status" value="1"/>
</dbReference>
<feature type="binding site" evidence="9">
    <location>
        <position position="173"/>
    </location>
    <ligand>
        <name>cob(II)alamin</name>
        <dbReference type="ChEBI" id="CHEBI:16304"/>
    </ligand>
</feature>
<comment type="similarity">
    <text evidence="9">Belongs to the QueG family.</text>
</comment>
<feature type="binding site" evidence="9">
    <location>
        <position position="159"/>
    </location>
    <ligand>
        <name>cob(II)alamin</name>
        <dbReference type="ChEBI" id="CHEBI:16304"/>
    </ligand>
</feature>
<dbReference type="InterPro" id="IPR013542">
    <property type="entry name" value="QueG_DUF1730"/>
</dbReference>
<feature type="binding site" evidence="9">
    <location>
        <position position="248"/>
    </location>
    <ligand>
        <name>[4Fe-4S] cluster</name>
        <dbReference type="ChEBI" id="CHEBI:49883"/>
        <label>2</label>
    </ligand>
</feature>
<keyword evidence="8 9" id="KW-0411">Iron-sulfur</keyword>
<evidence type="ECO:0000313" key="11">
    <source>
        <dbReference type="EMBL" id="PZX18588.1"/>
    </source>
</evidence>
<dbReference type="OrthoDB" id="9784571at2"/>
<evidence type="ECO:0000259" key="10">
    <source>
        <dbReference type="PROSITE" id="PS51379"/>
    </source>
</evidence>
<feature type="binding site" evidence="9">
    <location>
        <position position="138"/>
    </location>
    <ligand>
        <name>cob(II)alamin</name>
        <dbReference type="ChEBI" id="CHEBI:16304"/>
    </ligand>
</feature>
<dbReference type="PANTHER" id="PTHR30002">
    <property type="entry name" value="EPOXYQUEUOSINE REDUCTASE"/>
    <property type="match status" value="1"/>
</dbReference>
<dbReference type="InterPro" id="IPR017900">
    <property type="entry name" value="4Fe4S_Fe_S_CS"/>
</dbReference>
<organism evidence="11 12">
    <name type="scientific">Breznakibacter xylanolyticus</name>
    <dbReference type="NCBI Taxonomy" id="990"/>
    <lineage>
        <taxon>Bacteria</taxon>
        <taxon>Pseudomonadati</taxon>
        <taxon>Bacteroidota</taxon>
        <taxon>Bacteroidia</taxon>
        <taxon>Marinilabiliales</taxon>
        <taxon>Marinilabiliaceae</taxon>
        <taxon>Breznakibacter</taxon>
    </lineage>
</organism>
<sequence>MTSTPNLTDAIHRQQIRAKALDLGFDDIGFATAQRLNDDEPRLQKWLLNGANAEMAYMANHFEKRVDPRLLVDGACTIVSLLSSYKPAVESNNPDNFKIARYAWGHDYHEVIREKLNELFNYIRDHHYPDLQGRAFVDSAPVLERAWAARAGLGWMGKNTCLIHPKLGSYVFISELIINMPLTGNSSLVNNHCGSCSRCIDACPTQAITPGFVDARKCISYWTIEHKGEIDPSITQNLNNWIFGCDICQEVCPWNRKTPPSKEPSFSPQPQLLQMNKSDWEELSEDSFRIIFKKSAVKRTKYIGLMRNIRANTNQK</sequence>
<evidence type="ECO:0000256" key="2">
    <source>
        <dbReference type="ARBA" id="ARBA00022490"/>
    </source>
</evidence>
<evidence type="ECO:0000256" key="1">
    <source>
        <dbReference type="ARBA" id="ARBA00022485"/>
    </source>
</evidence>
<dbReference type="GO" id="GO:0008616">
    <property type="term" value="P:tRNA queuosine(34) biosynthetic process"/>
    <property type="evidence" value="ECO:0007669"/>
    <property type="project" value="UniProtKB-UniRule"/>
</dbReference>
<feature type="binding site" evidence="9">
    <location>
        <position position="199"/>
    </location>
    <ligand>
        <name>[4Fe-4S] cluster</name>
        <dbReference type="ChEBI" id="CHEBI:49883"/>
        <label>1</label>
    </ligand>
</feature>
<comment type="subcellular location">
    <subcellularLocation>
        <location evidence="9">Cytoplasm</location>
    </subcellularLocation>
</comment>
<dbReference type="GO" id="GO:0005737">
    <property type="term" value="C:cytoplasm"/>
    <property type="evidence" value="ECO:0007669"/>
    <property type="project" value="UniProtKB-SubCell"/>
</dbReference>
<comment type="subunit">
    <text evidence="9">Monomer.</text>
</comment>
<protein>
    <recommendedName>
        <fullName evidence="9">Epoxyqueuosine reductase</fullName>
        <ecNumber evidence="9">1.17.99.6</ecNumber>
    </recommendedName>
    <alternativeName>
        <fullName evidence="9">Queuosine biosynthesis protein QueG</fullName>
    </alternativeName>
</protein>
<feature type="binding site" evidence="9">
    <location>
        <begin position="245"/>
        <end position="246"/>
    </location>
    <ligand>
        <name>cob(II)alamin</name>
        <dbReference type="ChEBI" id="CHEBI:16304"/>
    </ligand>
</feature>
<evidence type="ECO:0000256" key="3">
    <source>
        <dbReference type="ARBA" id="ARBA00022694"/>
    </source>
</evidence>
<dbReference type="Pfam" id="PF08331">
    <property type="entry name" value="QueG_DUF1730"/>
    <property type="match status" value="1"/>
</dbReference>
<dbReference type="PANTHER" id="PTHR30002:SF4">
    <property type="entry name" value="EPOXYQUEUOSINE REDUCTASE"/>
    <property type="match status" value="1"/>
</dbReference>